<dbReference type="Gene3D" id="3.40.50.300">
    <property type="entry name" value="P-loop containing nucleotide triphosphate hydrolases"/>
    <property type="match status" value="1"/>
</dbReference>
<gene>
    <name evidence="6" type="primary">ychF</name>
    <name evidence="10" type="ORF">JCM7686_1975</name>
</gene>
<dbReference type="HOGENOM" id="CLU_018395_0_1_5"/>
<dbReference type="OrthoDB" id="9810373at2"/>
<dbReference type="EMBL" id="CP006650">
    <property type="protein sequence ID" value="AGT09076.1"/>
    <property type="molecule type" value="Genomic_DNA"/>
</dbReference>
<dbReference type="GO" id="GO:0005737">
    <property type="term" value="C:cytoplasm"/>
    <property type="evidence" value="ECO:0007669"/>
    <property type="project" value="TreeGrafter"/>
</dbReference>
<dbReference type="InterPro" id="IPR031167">
    <property type="entry name" value="G_OBG"/>
</dbReference>
<dbReference type="PATRIC" id="fig|1367847.3.peg.1968"/>
<dbReference type="GO" id="GO:0016887">
    <property type="term" value="F:ATP hydrolysis activity"/>
    <property type="evidence" value="ECO:0007669"/>
    <property type="project" value="UniProtKB-UniRule"/>
</dbReference>
<dbReference type="InterPro" id="IPR027417">
    <property type="entry name" value="P-loop_NTPase"/>
</dbReference>
<feature type="domain" description="OBG-type G" evidence="8">
    <location>
        <begin position="3"/>
        <end position="258"/>
    </location>
</feature>
<evidence type="ECO:0000256" key="4">
    <source>
        <dbReference type="ARBA" id="ARBA00022840"/>
    </source>
</evidence>
<evidence type="ECO:0000256" key="1">
    <source>
        <dbReference type="ARBA" id="ARBA00001946"/>
    </source>
</evidence>
<dbReference type="Gene3D" id="1.10.150.300">
    <property type="entry name" value="TGS-like domain"/>
    <property type="match status" value="1"/>
</dbReference>
<comment type="similarity">
    <text evidence="6">Belongs to the TRAFAC class OBG-HflX-like GTPase superfamily. OBG GTPase family. YchF/OLA1 subfamily.</text>
</comment>
<dbReference type="NCBIfam" id="TIGR00092">
    <property type="entry name" value="redox-regulated ATPase YchF"/>
    <property type="match status" value="1"/>
</dbReference>
<feature type="coiled-coil region" evidence="7">
    <location>
        <begin position="131"/>
        <end position="158"/>
    </location>
</feature>
<proteinExistence type="inferred from homology"/>
<keyword evidence="3 6" id="KW-0547">Nucleotide-binding</keyword>
<reference evidence="10 11" key="1">
    <citation type="journal article" date="2014" name="BMC Genomics">
        <title>Architecture and functions of a multipartite genome of the methylotrophic bacterium Paracoccus aminophilus JCM 7686, containing primary and secondary chromids.</title>
        <authorList>
            <person name="Dziewit L."/>
            <person name="Czarnecki J."/>
            <person name="Wibberg D."/>
            <person name="Radlinska M."/>
            <person name="Mrozek P."/>
            <person name="Szymczak M."/>
            <person name="Schluter A."/>
            <person name="Puhler A."/>
            <person name="Bartosik D."/>
        </authorList>
    </citation>
    <scope>NUCLEOTIDE SEQUENCE [LARGE SCALE GENOMIC DNA]</scope>
    <source>
        <strain evidence="10">JCM 7686</strain>
    </source>
</reference>
<evidence type="ECO:0000256" key="2">
    <source>
        <dbReference type="ARBA" id="ARBA00022723"/>
    </source>
</evidence>
<keyword evidence="4 6" id="KW-0067">ATP-binding</keyword>
<dbReference type="HAMAP" id="MF_00944">
    <property type="entry name" value="YchF_OLA1_ATPase"/>
    <property type="match status" value="1"/>
</dbReference>
<dbReference type="PIRSF" id="PIRSF006641">
    <property type="entry name" value="CHP00092"/>
    <property type="match status" value="1"/>
</dbReference>
<evidence type="ECO:0000256" key="5">
    <source>
        <dbReference type="ARBA" id="ARBA00022842"/>
    </source>
</evidence>
<evidence type="ECO:0000256" key="7">
    <source>
        <dbReference type="SAM" id="Coils"/>
    </source>
</evidence>
<dbReference type="InterPro" id="IPR004396">
    <property type="entry name" value="ATPase_YchF/OLA1"/>
</dbReference>
<dbReference type="FunFam" id="1.10.150.300:FF:000001">
    <property type="entry name" value="Ribosome-binding ATPase YchF"/>
    <property type="match status" value="1"/>
</dbReference>
<dbReference type="Pfam" id="PF01926">
    <property type="entry name" value="MMR_HSR1"/>
    <property type="match status" value="1"/>
</dbReference>
<dbReference type="PANTHER" id="PTHR23305">
    <property type="entry name" value="OBG GTPASE FAMILY"/>
    <property type="match status" value="1"/>
</dbReference>
<dbReference type="GO" id="GO:0046872">
    <property type="term" value="F:metal ion binding"/>
    <property type="evidence" value="ECO:0007669"/>
    <property type="project" value="UniProtKB-KW"/>
</dbReference>
<evidence type="ECO:0000313" key="11">
    <source>
        <dbReference type="Proteomes" id="UP000015480"/>
    </source>
</evidence>
<evidence type="ECO:0000256" key="3">
    <source>
        <dbReference type="ARBA" id="ARBA00022741"/>
    </source>
</evidence>
<dbReference type="KEGG" id="pami:JCM7686_1975"/>
<dbReference type="PROSITE" id="PS51880">
    <property type="entry name" value="TGS"/>
    <property type="match status" value="1"/>
</dbReference>
<dbReference type="InterPro" id="IPR012675">
    <property type="entry name" value="Beta-grasp_dom_sf"/>
</dbReference>
<dbReference type="InterPro" id="IPR023192">
    <property type="entry name" value="TGS-like_dom_sf"/>
</dbReference>
<dbReference type="InterPro" id="IPR041706">
    <property type="entry name" value="YchF_N"/>
</dbReference>
<dbReference type="Pfam" id="PF06071">
    <property type="entry name" value="YchF-GTPase_C"/>
    <property type="match status" value="1"/>
</dbReference>
<dbReference type="STRING" id="1367847.JCM7686_1975"/>
<dbReference type="GO" id="GO:0005525">
    <property type="term" value="F:GTP binding"/>
    <property type="evidence" value="ECO:0007669"/>
    <property type="project" value="InterPro"/>
</dbReference>
<evidence type="ECO:0000259" key="9">
    <source>
        <dbReference type="PROSITE" id="PS51880"/>
    </source>
</evidence>
<evidence type="ECO:0000313" key="10">
    <source>
        <dbReference type="EMBL" id="AGT09076.1"/>
    </source>
</evidence>
<dbReference type="InterPro" id="IPR006073">
    <property type="entry name" value="GTP-bd"/>
</dbReference>
<dbReference type="InterPro" id="IPR012676">
    <property type="entry name" value="TGS-like"/>
</dbReference>
<comment type="cofactor">
    <cofactor evidence="1">
        <name>Mg(2+)</name>
        <dbReference type="ChEBI" id="CHEBI:18420"/>
    </cofactor>
</comment>
<dbReference type="AlphaFoldDB" id="S5YV72"/>
<dbReference type="FunFam" id="3.10.20.30:FF:000001">
    <property type="entry name" value="Ribosome-binding ATPase YchF"/>
    <property type="match status" value="1"/>
</dbReference>
<dbReference type="GO" id="GO:0005524">
    <property type="term" value="F:ATP binding"/>
    <property type="evidence" value="ECO:0007669"/>
    <property type="project" value="UniProtKB-UniRule"/>
</dbReference>
<dbReference type="SUPFAM" id="SSF81271">
    <property type="entry name" value="TGS-like"/>
    <property type="match status" value="1"/>
</dbReference>
<accession>S5YV72</accession>
<dbReference type="CDD" id="cd04867">
    <property type="entry name" value="TGS_YchF_OLA1"/>
    <property type="match status" value="1"/>
</dbReference>
<dbReference type="InterPro" id="IPR004095">
    <property type="entry name" value="TGS"/>
</dbReference>
<feature type="domain" description="TGS" evidence="9">
    <location>
        <begin position="280"/>
        <end position="363"/>
    </location>
</feature>
<evidence type="ECO:0000256" key="6">
    <source>
        <dbReference type="HAMAP-Rule" id="MF_00944"/>
    </source>
</evidence>
<dbReference type="GO" id="GO:0043023">
    <property type="term" value="F:ribosomal large subunit binding"/>
    <property type="evidence" value="ECO:0007669"/>
    <property type="project" value="UniProtKB-UniRule"/>
</dbReference>
<dbReference type="SUPFAM" id="SSF52540">
    <property type="entry name" value="P-loop containing nucleoside triphosphate hydrolases"/>
    <property type="match status" value="1"/>
</dbReference>
<dbReference type="eggNOG" id="COG0012">
    <property type="taxonomic scope" value="Bacteria"/>
</dbReference>
<organism evidence="10 11">
    <name type="scientific">Paracoccus aminophilus JCM 7686</name>
    <dbReference type="NCBI Taxonomy" id="1367847"/>
    <lineage>
        <taxon>Bacteria</taxon>
        <taxon>Pseudomonadati</taxon>
        <taxon>Pseudomonadota</taxon>
        <taxon>Alphaproteobacteria</taxon>
        <taxon>Rhodobacterales</taxon>
        <taxon>Paracoccaceae</taxon>
        <taxon>Paracoccus</taxon>
    </lineage>
</organism>
<keyword evidence="7" id="KW-0175">Coiled coil</keyword>
<dbReference type="PANTHER" id="PTHR23305:SF18">
    <property type="entry name" value="OBG-TYPE G DOMAIN-CONTAINING PROTEIN"/>
    <property type="match status" value="1"/>
</dbReference>
<dbReference type="CDD" id="cd01900">
    <property type="entry name" value="YchF"/>
    <property type="match status" value="1"/>
</dbReference>
<keyword evidence="2" id="KW-0479">Metal-binding</keyword>
<dbReference type="InterPro" id="IPR013029">
    <property type="entry name" value="YchF_C"/>
</dbReference>
<feature type="binding site" evidence="6">
    <location>
        <begin position="12"/>
        <end position="17"/>
    </location>
    <ligand>
        <name>ATP</name>
        <dbReference type="ChEBI" id="CHEBI:30616"/>
    </ligand>
</feature>
<comment type="function">
    <text evidence="6">ATPase that binds to both the 70S ribosome and the 50S ribosomal subunit in a nucleotide-independent manner.</text>
</comment>
<dbReference type="Gene3D" id="3.10.20.30">
    <property type="match status" value="1"/>
</dbReference>
<dbReference type="PRINTS" id="PR00326">
    <property type="entry name" value="GTP1OBG"/>
</dbReference>
<protein>
    <recommendedName>
        <fullName evidence="6">Ribosome-binding ATPase YchF</fullName>
    </recommendedName>
</protein>
<keyword evidence="5" id="KW-0460">Magnesium</keyword>
<dbReference type="PROSITE" id="PS51710">
    <property type="entry name" value="G_OBG"/>
    <property type="match status" value="1"/>
</dbReference>
<keyword evidence="11" id="KW-1185">Reference proteome</keyword>
<name>S5YV72_PARAH</name>
<sequence length="365" mass="39264">MGFRMGIVGLPNVGKSTLFNALTRTAAAQAANFPFCTIEPNVGEVAVPDPRLDKLATIAGSKQIIPTRITFVDIAGLVKGASKGEGLGNQFLANIREVDAIAHVLRCFEDGDITHVEGRIDPVADAETIETELMIADLESIERRLANLSRKVKGGDKEAVEQEMLLKRAAAALSEGHPARTVAVAEDELKSWNMLQLLTAKPVLYVCNVEEDKAAVGNSQSDRVAEMAAKQGAGHVVISARIEEEISQLDAEEATMFLEELGLHEAGLDRLIRAGYDLLGLQTYFTVGPKEARAWTISKGTLAPQAAGVIHGDFERGFIRAETVGYDDYVAGSGEAGAREAGKFRVEGKTYEVKDGDVLHFLFNA</sequence>
<dbReference type="RefSeq" id="WP_020950714.1">
    <property type="nucleotide sequence ID" value="NC_022041.1"/>
</dbReference>
<dbReference type="Proteomes" id="UP000015480">
    <property type="component" value="Chromosome"/>
</dbReference>
<evidence type="ECO:0000259" key="8">
    <source>
        <dbReference type="PROSITE" id="PS51710"/>
    </source>
</evidence>